<keyword evidence="4" id="KW-0046">Antibiotic resistance</keyword>
<dbReference type="SUPFAM" id="SSF81901">
    <property type="entry name" value="HCP-like"/>
    <property type="match status" value="1"/>
</dbReference>
<dbReference type="Proteomes" id="UP000290588">
    <property type="component" value="Unassembled WGS sequence"/>
</dbReference>
<sequence>MKKVVLGVAILAIIVGCAVYLDKSNGETPIEKTQVEKTEQTQNNEIKSTFEITEEKALKGDVKAQNDLGNMYATGSEVEQSYQEALKLFESAAKKGYAEAQFNLGTMYQNAIGVEQDFEKAIKYYKQAASQGHAEAKENLQTICEENPELCK</sequence>
<dbReference type="KEGG" id="aell:AELL_1892"/>
<dbReference type="Gene3D" id="1.25.40.10">
    <property type="entry name" value="Tetratricopeptide repeat domain"/>
    <property type="match status" value="1"/>
</dbReference>
<keyword evidence="7" id="KW-1185">Reference proteome</keyword>
<name>A0A347U9L7_9BACT</name>
<reference evidence="5 7" key="2">
    <citation type="submission" date="2018-08" db="EMBL/GenBank/DDBJ databases">
        <title>Complete genome of the Arcobacter ellisii type strain LMG 26155.</title>
        <authorList>
            <person name="Miller W.G."/>
            <person name="Yee E."/>
            <person name="Bono J.L."/>
        </authorList>
    </citation>
    <scope>NUCLEOTIDE SEQUENCE [LARGE SCALE GENOMIC DNA]</scope>
    <source>
        <strain evidence="5 7">LMG 26155</strain>
    </source>
</reference>
<dbReference type="PANTHER" id="PTHR11102">
    <property type="entry name" value="SEL-1-LIKE PROTEIN"/>
    <property type="match status" value="1"/>
</dbReference>
<dbReference type="GO" id="GO:0036503">
    <property type="term" value="P:ERAD pathway"/>
    <property type="evidence" value="ECO:0007669"/>
    <property type="project" value="TreeGrafter"/>
</dbReference>
<dbReference type="EMBL" id="NXIG01000004">
    <property type="protein sequence ID" value="RXI31581.1"/>
    <property type="molecule type" value="Genomic_DNA"/>
</dbReference>
<evidence type="ECO:0000313" key="8">
    <source>
        <dbReference type="Proteomes" id="UP000290588"/>
    </source>
</evidence>
<dbReference type="EMBL" id="CP032097">
    <property type="protein sequence ID" value="AXX95545.1"/>
    <property type="molecule type" value="Genomic_DNA"/>
</dbReference>
<dbReference type="PROSITE" id="PS51257">
    <property type="entry name" value="PROKAR_LIPOPROTEIN"/>
    <property type="match status" value="1"/>
</dbReference>
<evidence type="ECO:0000256" key="3">
    <source>
        <dbReference type="ARBA" id="ARBA00023157"/>
    </source>
</evidence>
<proteinExistence type="predicted"/>
<dbReference type="InterPro" id="IPR011990">
    <property type="entry name" value="TPR-like_helical_dom_sf"/>
</dbReference>
<dbReference type="InterPro" id="IPR006597">
    <property type="entry name" value="Sel1-like"/>
</dbReference>
<evidence type="ECO:0000256" key="1">
    <source>
        <dbReference type="ARBA" id="ARBA00001526"/>
    </source>
</evidence>
<evidence type="ECO:0000256" key="4">
    <source>
        <dbReference type="ARBA" id="ARBA00023251"/>
    </source>
</evidence>
<dbReference type="Proteomes" id="UP000262582">
    <property type="component" value="Chromosome"/>
</dbReference>
<evidence type="ECO:0000313" key="6">
    <source>
        <dbReference type="EMBL" id="RXI31581.1"/>
    </source>
</evidence>
<keyword evidence="3" id="KW-1015">Disulfide bond</keyword>
<dbReference type="AlphaFoldDB" id="A0A347U9L7"/>
<evidence type="ECO:0000313" key="7">
    <source>
        <dbReference type="Proteomes" id="UP000262582"/>
    </source>
</evidence>
<gene>
    <name evidence="5" type="ORF">AELL_1892</name>
    <name evidence="6" type="ORF">CP962_05590</name>
</gene>
<dbReference type="Pfam" id="PF08238">
    <property type="entry name" value="Sel1"/>
    <property type="match status" value="2"/>
</dbReference>
<dbReference type="RefSeq" id="WP_118917720.1">
    <property type="nucleotide sequence ID" value="NZ_CP032097.1"/>
</dbReference>
<dbReference type="InterPro" id="IPR050767">
    <property type="entry name" value="Sel1_AlgK"/>
</dbReference>
<dbReference type="EC" id="3.5.2.6" evidence="2"/>
<protein>
    <recommendedName>
        <fullName evidence="2">beta-lactamase</fullName>
        <ecNumber evidence="2">3.5.2.6</ecNumber>
    </recommendedName>
</protein>
<evidence type="ECO:0000256" key="2">
    <source>
        <dbReference type="ARBA" id="ARBA00012865"/>
    </source>
</evidence>
<accession>A0A347U9L7</accession>
<dbReference type="GO" id="GO:0008800">
    <property type="term" value="F:beta-lactamase activity"/>
    <property type="evidence" value="ECO:0007669"/>
    <property type="project" value="UniProtKB-EC"/>
</dbReference>
<evidence type="ECO:0000313" key="5">
    <source>
        <dbReference type="EMBL" id="AXX95545.1"/>
    </source>
</evidence>
<organism evidence="6 8">
    <name type="scientific">Arcobacter ellisii</name>
    <dbReference type="NCBI Taxonomy" id="913109"/>
    <lineage>
        <taxon>Bacteria</taxon>
        <taxon>Pseudomonadati</taxon>
        <taxon>Campylobacterota</taxon>
        <taxon>Epsilonproteobacteria</taxon>
        <taxon>Campylobacterales</taxon>
        <taxon>Arcobacteraceae</taxon>
        <taxon>Arcobacter</taxon>
    </lineage>
</organism>
<dbReference type="OrthoDB" id="5365194at2"/>
<dbReference type="SMART" id="SM00671">
    <property type="entry name" value="SEL1"/>
    <property type="match status" value="2"/>
</dbReference>
<reference evidence="6 8" key="1">
    <citation type="submission" date="2017-09" db="EMBL/GenBank/DDBJ databases">
        <title>Genomics of the genus Arcobacter.</title>
        <authorList>
            <person name="Perez-Cataluna A."/>
            <person name="Figueras M.J."/>
            <person name="Salas-Masso N."/>
        </authorList>
    </citation>
    <scope>NUCLEOTIDE SEQUENCE [LARGE SCALE GENOMIC DNA]</scope>
    <source>
        <strain evidence="6 8">CECT 7837</strain>
    </source>
</reference>
<dbReference type="PANTHER" id="PTHR11102:SF147">
    <property type="entry name" value="SEL1L ADAPTOR SUBUNIT OF ERAD E3 UBIQUITIN LIGASE"/>
    <property type="match status" value="1"/>
</dbReference>
<dbReference type="GO" id="GO:0046677">
    <property type="term" value="P:response to antibiotic"/>
    <property type="evidence" value="ECO:0007669"/>
    <property type="project" value="UniProtKB-KW"/>
</dbReference>
<comment type="catalytic activity">
    <reaction evidence="1">
        <text>a beta-lactam + H2O = a substituted beta-amino acid</text>
        <dbReference type="Rhea" id="RHEA:20401"/>
        <dbReference type="ChEBI" id="CHEBI:15377"/>
        <dbReference type="ChEBI" id="CHEBI:35627"/>
        <dbReference type="ChEBI" id="CHEBI:140347"/>
        <dbReference type="EC" id="3.5.2.6"/>
    </reaction>
</comment>